<dbReference type="Proteomes" id="UP001497457">
    <property type="component" value="Chromosome 10rd"/>
</dbReference>
<protein>
    <recommendedName>
        <fullName evidence="1">LRAT domain-containing protein</fullName>
    </recommendedName>
</protein>
<dbReference type="InterPro" id="IPR007053">
    <property type="entry name" value="LRAT_dom"/>
</dbReference>
<sequence>MRIECCIILPSVIFSGSLHIFPYGQGVTPESGRIEREQLRPGDHIYTWRTQKIPGHKIRLYAHHVFFLDGGNSNFALWRCFAGIYESDVKVIQITWTKAHHTVATVNPAPGAVQLNLGAAMQKKLCPKCGGAKRQGDVVVTCLDCFLGTGKEKDELCLFAYGVPKWFYDQSYRVFRQPTCSMEPEDPVKEALSRANDLLNNGGARCNYDLLHNNCFHLAFYCKTGKDYHHPVALGVEISTGTWEELLNEPQSFGVAVKTALQMQAQ</sequence>
<gene>
    <name evidence="2" type="ORF">URODEC1_LOCUS4145</name>
</gene>
<dbReference type="Gene3D" id="3.90.1720.10">
    <property type="entry name" value="endopeptidase domain like (from Nostoc punctiforme)"/>
    <property type="match status" value="1"/>
</dbReference>
<name>A0ABC8VJS4_9POAL</name>
<organism evidence="2 3">
    <name type="scientific">Urochloa decumbens</name>
    <dbReference type="NCBI Taxonomy" id="240449"/>
    <lineage>
        <taxon>Eukaryota</taxon>
        <taxon>Viridiplantae</taxon>
        <taxon>Streptophyta</taxon>
        <taxon>Embryophyta</taxon>
        <taxon>Tracheophyta</taxon>
        <taxon>Spermatophyta</taxon>
        <taxon>Magnoliopsida</taxon>
        <taxon>Liliopsida</taxon>
        <taxon>Poales</taxon>
        <taxon>Poaceae</taxon>
        <taxon>PACMAD clade</taxon>
        <taxon>Panicoideae</taxon>
        <taxon>Panicodae</taxon>
        <taxon>Paniceae</taxon>
        <taxon>Melinidinae</taxon>
        <taxon>Urochloa</taxon>
    </lineage>
</organism>
<evidence type="ECO:0000313" key="3">
    <source>
        <dbReference type="Proteomes" id="UP001497457"/>
    </source>
</evidence>
<dbReference type="PANTHER" id="PTHR46137">
    <property type="entry name" value="OS05G0310600 PROTEIN"/>
    <property type="match status" value="1"/>
</dbReference>
<accession>A0ABC8VJS4</accession>
<dbReference type="EMBL" id="OZ075120">
    <property type="protein sequence ID" value="CAL4892145.1"/>
    <property type="molecule type" value="Genomic_DNA"/>
</dbReference>
<dbReference type="PANTHER" id="PTHR46137:SF11">
    <property type="entry name" value="LRAT DOMAIN-CONTAINING PROTEIN"/>
    <property type="match status" value="1"/>
</dbReference>
<proteinExistence type="predicted"/>
<feature type="domain" description="LRAT" evidence="1">
    <location>
        <begin position="38"/>
        <end position="226"/>
    </location>
</feature>
<reference evidence="2 3" key="2">
    <citation type="submission" date="2024-10" db="EMBL/GenBank/DDBJ databases">
        <authorList>
            <person name="Ryan C."/>
        </authorList>
    </citation>
    <scope>NUCLEOTIDE SEQUENCE [LARGE SCALE GENOMIC DNA]</scope>
</reference>
<dbReference type="AlphaFoldDB" id="A0ABC8VJS4"/>
<dbReference type="Pfam" id="PF04970">
    <property type="entry name" value="LRAT"/>
    <property type="match status" value="1"/>
</dbReference>
<evidence type="ECO:0000313" key="2">
    <source>
        <dbReference type="EMBL" id="CAL4892145.1"/>
    </source>
</evidence>
<keyword evidence="3" id="KW-1185">Reference proteome</keyword>
<reference evidence="3" key="1">
    <citation type="submission" date="2024-06" db="EMBL/GenBank/DDBJ databases">
        <authorList>
            <person name="Ryan C."/>
        </authorList>
    </citation>
    <scope>NUCLEOTIDE SEQUENCE [LARGE SCALE GENOMIC DNA]</scope>
</reference>
<evidence type="ECO:0000259" key="1">
    <source>
        <dbReference type="Pfam" id="PF04970"/>
    </source>
</evidence>